<dbReference type="OrthoDB" id="248546at2759"/>
<accession>A0A3R7NKK4</accession>
<evidence type="ECO:0000256" key="1">
    <source>
        <dbReference type="SAM" id="Coils"/>
    </source>
</evidence>
<feature type="coiled-coil region" evidence="1">
    <location>
        <begin position="145"/>
        <end position="204"/>
    </location>
</feature>
<dbReference type="EMBL" id="MKGL01000077">
    <property type="protein sequence ID" value="RNF07874.1"/>
    <property type="molecule type" value="Genomic_DNA"/>
</dbReference>
<comment type="caution">
    <text evidence="3">The sequence shown here is derived from an EMBL/GenBank/DDBJ whole genome shotgun (WGS) entry which is preliminary data.</text>
</comment>
<feature type="region of interest" description="Disordered" evidence="2">
    <location>
        <begin position="561"/>
        <end position="584"/>
    </location>
</feature>
<sequence>MANTPVVNHYYISEESQVPVPLFFTPNVSMEALALSQSKDTSSHRGKRGRELMRHDYRVNGIAVRTAGPTAADKSIHDDARVVNPYEKSHQGPVRPISSEEERSHLDESIDYYRRAKFPRKEPLKLLEVGGAFAENNATTVHAELRLIREQHDQLSKLVEETRVELQRSREALERSEESARRCVQELRVEVAQLKKHVELMDGRQSSLEGTLGSFKGMQTLVDTVRGDVAALRTEVSQKSTAIALLEKSIDDVKRQALASATAREVPSFTCLPINPATTAGAVKATPATEALGTPANAFAFGGGPTTLAAAAGTGFASAAKADETSSGPAVKNKNPFSFGGSTTGVPPATASGFGAPSVPVATPAAVSTLMPKNPFSSASVTTVNASGSSNAMASTELTKGGTTTTNVTATAAPAAPSSNFGNAPASPFSAMPAEEGNVSTAKTGFGFLVESAKPPATSQEAVATAVSAAIPNRFSTPSGVGGFTAPPSASTATAFSPFDSAGASSTAPSNPFGAPPPKGTTSVSFRESLQSVQDVSAAPFGVPGEASFAKPLTSRVIFNTGEEPAADKEPRVFHEKKRANRRY</sequence>
<keyword evidence="4" id="KW-1185">Reference proteome</keyword>
<evidence type="ECO:0000313" key="3">
    <source>
        <dbReference type="EMBL" id="RNF07874.1"/>
    </source>
</evidence>
<dbReference type="Proteomes" id="UP000283634">
    <property type="component" value="Unassembled WGS sequence"/>
</dbReference>
<feature type="compositionally biased region" description="Basic residues" evidence="2">
    <location>
        <begin position="575"/>
        <end position="584"/>
    </location>
</feature>
<organism evidence="3 4">
    <name type="scientific">Trypanosoma rangeli</name>
    <dbReference type="NCBI Taxonomy" id="5698"/>
    <lineage>
        <taxon>Eukaryota</taxon>
        <taxon>Discoba</taxon>
        <taxon>Euglenozoa</taxon>
        <taxon>Kinetoplastea</taxon>
        <taxon>Metakinetoplastina</taxon>
        <taxon>Trypanosomatida</taxon>
        <taxon>Trypanosomatidae</taxon>
        <taxon>Trypanosoma</taxon>
        <taxon>Herpetosoma</taxon>
    </lineage>
</organism>
<gene>
    <name evidence="3" type="ORF">TraAM80_03132</name>
</gene>
<evidence type="ECO:0000256" key="2">
    <source>
        <dbReference type="SAM" id="MobiDB-lite"/>
    </source>
</evidence>
<protein>
    <recommendedName>
        <fullName evidence="5">Nucleoporin</fullName>
    </recommendedName>
</protein>
<keyword evidence="1" id="KW-0175">Coiled coil</keyword>
<dbReference type="AlphaFoldDB" id="A0A3R7NKK4"/>
<proteinExistence type="predicted"/>
<evidence type="ECO:0000313" key="4">
    <source>
        <dbReference type="Proteomes" id="UP000283634"/>
    </source>
</evidence>
<feature type="region of interest" description="Disordered" evidence="2">
    <location>
        <begin position="495"/>
        <end position="524"/>
    </location>
</feature>
<reference evidence="3 4" key="1">
    <citation type="journal article" date="2018" name="BMC Genomics">
        <title>Genomic comparison of Trypanosoma conorhini and Trypanosoma rangeli to Trypanosoma cruzi strains of high and low virulence.</title>
        <authorList>
            <person name="Bradwell K.R."/>
            <person name="Koparde V.N."/>
            <person name="Matveyev A.V."/>
            <person name="Serrano M.G."/>
            <person name="Alves J.M."/>
            <person name="Parikh H."/>
            <person name="Huang B."/>
            <person name="Lee V."/>
            <person name="Espinosa-Alvarez O."/>
            <person name="Ortiz P.A."/>
            <person name="Costa-Martins A.G."/>
            <person name="Teixeira M.M."/>
            <person name="Buck G.A."/>
        </authorList>
    </citation>
    <scope>NUCLEOTIDE SEQUENCE [LARGE SCALE GENOMIC DNA]</scope>
    <source>
        <strain evidence="3 4">AM80</strain>
    </source>
</reference>
<dbReference type="RefSeq" id="XP_029240082.1">
    <property type="nucleotide sequence ID" value="XM_029380111.1"/>
</dbReference>
<name>A0A3R7NKK4_TRYRA</name>
<dbReference type="OMA" id="RESSWYS"/>
<evidence type="ECO:0008006" key="5">
    <source>
        <dbReference type="Google" id="ProtNLM"/>
    </source>
</evidence>
<dbReference type="GeneID" id="40327065"/>